<dbReference type="SUPFAM" id="SSF52540">
    <property type="entry name" value="P-loop containing nucleoside triphosphate hydrolases"/>
    <property type="match status" value="1"/>
</dbReference>
<accession>X0ZAI8</accession>
<dbReference type="PANTHER" id="PTHR32114">
    <property type="entry name" value="ABC TRANSPORTER ABCH.3"/>
    <property type="match status" value="1"/>
</dbReference>
<dbReference type="EMBL" id="BART01004109">
    <property type="protein sequence ID" value="GAG66450.1"/>
    <property type="molecule type" value="Genomic_DNA"/>
</dbReference>
<evidence type="ECO:0000256" key="1">
    <source>
        <dbReference type="SAM" id="Coils"/>
    </source>
</evidence>
<protein>
    <recommendedName>
        <fullName evidence="3">RecF/RecN/SMC N-terminal domain-containing protein</fullName>
    </recommendedName>
</protein>
<sequence length="302" mass="35165">LQKEWEEKIKAQVNELKKQWERLYKKKDDLENLIREHNILLQDIQGEKNKLNEVIVKISKFLHKELSDRDDSSTMLSIEIKNIDTRLKKIEDAIRSKRDKIDTIFKKTDTINLLFEILILKNELEEINQIQNTDEYQLQEKIKVYVSNLVGEVEELTEIIKECMKKEAEEKISSARDAIDVYFRRITKNPAFQALSIRVDEDRRTGVNIYTFEDQNGKELIPILSLGDLNSLALSIFLGLAKTVGDFHPLGFILMDDPSQSLDSQQKARLVKVINELCEIKNIIVSTMDGEFKELLKDNITK</sequence>
<keyword evidence="1" id="KW-0175">Coiled coil</keyword>
<reference evidence="2" key="1">
    <citation type="journal article" date="2014" name="Front. Microbiol.">
        <title>High frequency of phylogenetically diverse reductive dehalogenase-homologous genes in deep subseafloor sedimentary metagenomes.</title>
        <authorList>
            <person name="Kawai M."/>
            <person name="Futagami T."/>
            <person name="Toyoda A."/>
            <person name="Takaki Y."/>
            <person name="Nishi S."/>
            <person name="Hori S."/>
            <person name="Arai W."/>
            <person name="Tsubouchi T."/>
            <person name="Morono Y."/>
            <person name="Uchiyama I."/>
            <person name="Ito T."/>
            <person name="Fujiyama A."/>
            <person name="Inagaki F."/>
            <person name="Takami H."/>
        </authorList>
    </citation>
    <scope>NUCLEOTIDE SEQUENCE</scope>
    <source>
        <strain evidence="2">Expedition CK06-06</strain>
    </source>
</reference>
<dbReference type="Gene3D" id="3.40.50.300">
    <property type="entry name" value="P-loop containing nucleotide triphosphate hydrolases"/>
    <property type="match status" value="1"/>
</dbReference>
<feature type="coiled-coil region" evidence="1">
    <location>
        <begin position="6"/>
        <end position="54"/>
    </location>
</feature>
<dbReference type="InterPro" id="IPR027417">
    <property type="entry name" value="P-loop_NTPase"/>
</dbReference>
<feature type="non-terminal residue" evidence="2">
    <location>
        <position position="1"/>
    </location>
</feature>
<proteinExistence type="predicted"/>
<dbReference type="PANTHER" id="PTHR32114:SF2">
    <property type="entry name" value="ABC TRANSPORTER ABCH.3"/>
    <property type="match status" value="1"/>
</dbReference>
<organism evidence="2">
    <name type="scientific">marine sediment metagenome</name>
    <dbReference type="NCBI Taxonomy" id="412755"/>
    <lineage>
        <taxon>unclassified sequences</taxon>
        <taxon>metagenomes</taxon>
        <taxon>ecological metagenomes</taxon>
    </lineage>
</organism>
<feature type="non-terminal residue" evidence="2">
    <location>
        <position position="302"/>
    </location>
</feature>
<evidence type="ECO:0000313" key="2">
    <source>
        <dbReference type="EMBL" id="GAG66450.1"/>
    </source>
</evidence>
<evidence type="ECO:0008006" key="3">
    <source>
        <dbReference type="Google" id="ProtNLM"/>
    </source>
</evidence>
<gene>
    <name evidence="2" type="ORF">S01H4_10626</name>
</gene>
<comment type="caution">
    <text evidence="2">The sequence shown here is derived from an EMBL/GenBank/DDBJ whole genome shotgun (WGS) entry which is preliminary data.</text>
</comment>
<dbReference type="AlphaFoldDB" id="X0ZAI8"/>
<name>X0ZAI8_9ZZZZ</name>